<gene>
    <name evidence="5" type="ORF">J437_LFUL002270</name>
</gene>
<keyword evidence="6" id="KW-1185">Reference proteome</keyword>
<evidence type="ECO:0000256" key="3">
    <source>
        <dbReference type="SAM" id="Coils"/>
    </source>
</evidence>
<sequence length="221" mass="25339">MSLTIQQILQDAKRLSNRLKEHDSTADELLTQAHYVYKQIDAMKQYEDEVKCISEAGRQRPAAELVAGIQQENWRLLELKTENKKLRESLEEHQGALEMIMTKYREHVAALLPKGRPDPVEALKCDKYEKEENRASHCINLLLEKSEKICEMAAVMKRAIQLDDSLHKEEMISKLTVENKGLRELLEISCEHGSLRKSLLGPETDDKSVQTEQADSQQDPS</sequence>
<dbReference type="OrthoDB" id="21214at2759"/>
<evidence type="ECO:0008006" key="7">
    <source>
        <dbReference type="Google" id="ProtNLM"/>
    </source>
</evidence>
<dbReference type="InterPro" id="IPR008555">
    <property type="entry name" value="SIKE"/>
</dbReference>
<feature type="coiled-coil region" evidence="3">
    <location>
        <begin position="69"/>
        <end position="103"/>
    </location>
</feature>
<feature type="compositionally biased region" description="Polar residues" evidence="4">
    <location>
        <begin position="210"/>
        <end position="221"/>
    </location>
</feature>
<keyword evidence="2 3" id="KW-0175">Coiled coil</keyword>
<reference evidence="5" key="1">
    <citation type="submission" date="2013-04" db="EMBL/GenBank/DDBJ databases">
        <authorList>
            <person name="Qu J."/>
            <person name="Murali S.C."/>
            <person name="Bandaranaike D."/>
            <person name="Bellair M."/>
            <person name="Blankenburg K."/>
            <person name="Chao H."/>
            <person name="Dinh H."/>
            <person name="Doddapaneni H."/>
            <person name="Downs B."/>
            <person name="Dugan-Rocha S."/>
            <person name="Elkadiri S."/>
            <person name="Gnanaolivu R.D."/>
            <person name="Hernandez B."/>
            <person name="Javaid M."/>
            <person name="Jayaseelan J.C."/>
            <person name="Lee S."/>
            <person name="Li M."/>
            <person name="Ming W."/>
            <person name="Munidasa M."/>
            <person name="Muniz J."/>
            <person name="Nguyen L."/>
            <person name="Ongeri F."/>
            <person name="Osuji N."/>
            <person name="Pu L.-L."/>
            <person name="Puazo M."/>
            <person name="Qu C."/>
            <person name="Quiroz J."/>
            <person name="Raj R."/>
            <person name="Weissenberger G."/>
            <person name="Xin Y."/>
            <person name="Zou X."/>
            <person name="Han Y."/>
            <person name="Richards S."/>
            <person name="Worley K."/>
            <person name="Muzny D."/>
            <person name="Gibbs R."/>
        </authorList>
    </citation>
    <scope>NUCLEOTIDE SEQUENCE</scope>
    <source>
        <strain evidence="5">Sampled in the wild</strain>
    </source>
</reference>
<evidence type="ECO:0000313" key="6">
    <source>
        <dbReference type="Proteomes" id="UP000792457"/>
    </source>
</evidence>
<evidence type="ECO:0000256" key="1">
    <source>
        <dbReference type="ARBA" id="ARBA00005537"/>
    </source>
</evidence>
<organism evidence="5 6">
    <name type="scientific">Ladona fulva</name>
    <name type="common">Scarce chaser dragonfly</name>
    <name type="synonym">Libellula fulva</name>
    <dbReference type="NCBI Taxonomy" id="123851"/>
    <lineage>
        <taxon>Eukaryota</taxon>
        <taxon>Metazoa</taxon>
        <taxon>Ecdysozoa</taxon>
        <taxon>Arthropoda</taxon>
        <taxon>Hexapoda</taxon>
        <taxon>Insecta</taxon>
        <taxon>Pterygota</taxon>
        <taxon>Palaeoptera</taxon>
        <taxon>Odonata</taxon>
        <taxon>Epiprocta</taxon>
        <taxon>Anisoptera</taxon>
        <taxon>Libelluloidea</taxon>
        <taxon>Libellulidae</taxon>
        <taxon>Ladona</taxon>
    </lineage>
</organism>
<dbReference type="PANTHER" id="PTHR12186">
    <property type="entry name" value="SIKE FAMILY MEMBER"/>
    <property type="match status" value="1"/>
</dbReference>
<evidence type="ECO:0000313" key="5">
    <source>
        <dbReference type="EMBL" id="KAG8224823.1"/>
    </source>
</evidence>
<dbReference type="Pfam" id="PF05769">
    <property type="entry name" value="SIKE"/>
    <property type="match status" value="1"/>
</dbReference>
<dbReference type="Proteomes" id="UP000792457">
    <property type="component" value="Unassembled WGS sequence"/>
</dbReference>
<feature type="coiled-coil region" evidence="3">
    <location>
        <begin position="5"/>
        <end position="32"/>
    </location>
</feature>
<protein>
    <recommendedName>
        <fullName evidence="7">Suppressor of IKBKE 1</fullName>
    </recommendedName>
</protein>
<feature type="region of interest" description="Disordered" evidence="4">
    <location>
        <begin position="197"/>
        <end position="221"/>
    </location>
</feature>
<comment type="similarity">
    <text evidence="1">Belongs to the SIKE family.</text>
</comment>
<evidence type="ECO:0000256" key="4">
    <source>
        <dbReference type="SAM" id="MobiDB-lite"/>
    </source>
</evidence>
<accession>A0A8K0NX31</accession>
<dbReference type="EMBL" id="KZ308212">
    <property type="protein sequence ID" value="KAG8224823.1"/>
    <property type="molecule type" value="Genomic_DNA"/>
</dbReference>
<proteinExistence type="inferred from homology"/>
<dbReference type="AlphaFoldDB" id="A0A8K0NX31"/>
<evidence type="ECO:0000256" key="2">
    <source>
        <dbReference type="ARBA" id="ARBA00023054"/>
    </source>
</evidence>
<comment type="caution">
    <text evidence="5">The sequence shown here is derived from an EMBL/GenBank/DDBJ whole genome shotgun (WGS) entry which is preliminary data.</text>
</comment>
<dbReference type="PANTHER" id="PTHR12186:SF2">
    <property type="entry name" value="FGFR1 ONCOGENE PARTNER 2 HOMOLOG"/>
    <property type="match status" value="1"/>
</dbReference>
<name>A0A8K0NX31_LADFU</name>
<reference evidence="5" key="2">
    <citation type="submission" date="2017-10" db="EMBL/GenBank/DDBJ databases">
        <title>Ladona fulva Genome sequencing and assembly.</title>
        <authorList>
            <person name="Murali S."/>
            <person name="Richards S."/>
            <person name="Bandaranaike D."/>
            <person name="Bellair M."/>
            <person name="Blankenburg K."/>
            <person name="Chao H."/>
            <person name="Dinh H."/>
            <person name="Doddapaneni H."/>
            <person name="Dugan-Rocha S."/>
            <person name="Elkadiri S."/>
            <person name="Gnanaolivu R."/>
            <person name="Hernandez B."/>
            <person name="Skinner E."/>
            <person name="Javaid M."/>
            <person name="Lee S."/>
            <person name="Li M."/>
            <person name="Ming W."/>
            <person name="Munidasa M."/>
            <person name="Muniz J."/>
            <person name="Nguyen L."/>
            <person name="Hughes D."/>
            <person name="Osuji N."/>
            <person name="Pu L.-L."/>
            <person name="Puazo M."/>
            <person name="Qu C."/>
            <person name="Quiroz J."/>
            <person name="Raj R."/>
            <person name="Weissenberger G."/>
            <person name="Xin Y."/>
            <person name="Zou X."/>
            <person name="Han Y."/>
            <person name="Worley K."/>
            <person name="Muzny D."/>
            <person name="Gibbs R."/>
        </authorList>
    </citation>
    <scope>NUCLEOTIDE SEQUENCE</scope>
    <source>
        <strain evidence="5">Sampled in the wild</strain>
    </source>
</reference>